<dbReference type="InterPro" id="IPR000253">
    <property type="entry name" value="FHA_dom"/>
</dbReference>
<dbReference type="VEuPathDB" id="FungiDB:F4678DRAFT_476564"/>
<keyword evidence="4" id="KW-1185">Reference proteome</keyword>
<organism evidence="3 4">
    <name type="scientific">Xylaria arbuscula</name>
    <dbReference type="NCBI Taxonomy" id="114810"/>
    <lineage>
        <taxon>Eukaryota</taxon>
        <taxon>Fungi</taxon>
        <taxon>Dikarya</taxon>
        <taxon>Ascomycota</taxon>
        <taxon>Pezizomycotina</taxon>
        <taxon>Sordariomycetes</taxon>
        <taxon>Xylariomycetidae</taxon>
        <taxon>Xylariales</taxon>
        <taxon>Xylariaceae</taxon>
        <taxon>Xylaria</taxon>
    </lineage>
</organism>
<evidence type="ECO:0000313" key="3">
    <source>
        <dbReference type="EMBL" id="KAJ3573627.1"/>
    </source>
</evidence>
<dbReference type="InterPro" id="IPR050923">
    <property type="entry name" value="Cell_Proc_Reg/RNA_Proc"/>
</dbReference>
<evidence type="ECO:0000256" key="1">
    <source>
        <dbReference type="SAM" id="MobiDB-lite"/>
    </source>
</evidence>
<dbReference type="InterPro" id="IPR008984">
    <property type="entry name" value="SMAD_FHA_dom_sf"/>
</dbReference>
<accession>A0A9W8NF63</accession>
<dbReference type="FunFam" id="2.60.200.20:FF:000038">
    <property type="entry name" value="FHA domain-containing protein SNIP1"/>
    <property type="match status" value="1"/>
</dbReference>
<feature type="region of interest" description="Disordered" evidence="1">
    <location>
        <begin position="1"/>
        <end position="163"/>
    </location>
</feature>
<evidence type="ECO:0000313" key="4">
    <source>
        <dbReference type="Proteomes" id="UP001148614"/>
    </source>
</evidence>
<dbReference type="Pfam" id="PF00498">
    <property type="entry name" value="FHA"/>
    <property type="match status" value="1"/>
</dbReference>
<dbReference type="AlphaFoldDB" id="A0A9W8NF63"/>
<reference evidence="3" key="1">
    <citation type="submission" date="2022-07" db="EMBL/GenBank/DDBJ databases">
        <title>Genome Sequence of Xylaria arbuscula.</title>
        <authorList>
            <person name="Buettner E."/>
        </authorList>
    </citation>
    <scope>NUCLEOTIDE SEQUENCE</scope>
    <source>
        <strain evidence="3">VT107</strain>
    </source>
</reference>
<dbReference type="EMBL" id="JANPWZ010000668">
    <property type="protein sequence ID" value="KAJ3573627.1"/>
    <property type="molecule type" value="Genomic_DNA"/>
</dbReference>
<sequence length="315" mass="36661">MGSDTSPKRTTRYPRDNSNERDTRHKSSRPSRRDDPDNADDRDGRRRYRSRDRSRDRSTDARRRRRSRSPRDLNRRRSRSRERRPDRERQHRRKRSHDYDKHGDRSHRSRRDDHGDRDSDDQDNSGKQVMRRNGPLPSQADSFALTNGEPPKPKEKPNFGTSGALAAASNSVTQADGSTIVLKYHEPPEARKPSPKDQWKLFVFKGEEIIDTVPLSHRSCWLVGRDSAVVDMMAEHPSVSKQHAVIQFRYIEKRNEYGDKLGKVKPYLIDLESANGTSLNAKKVPSSRYLELREKDMIQFGQSTREYVLMLAPKD</sequence>
<dbReference type="PANTHER" id="PTHR23308">
    <property type="entry name" value="NUCLEAR INHIBITOR OF PROTEIN PHOSPHATASE-1"/>
    <property type="match status" value="1"/>
</dbReference>
<protein>
    <recommendedName>
        <fullName evidence="2">FHA domain-containing protein</fullName>
    </recommendedName>
</protein>
<feature type="domain" description="FHA" evidence="2">
    <location>
        <begin position="221"/>
        <end position="284"/>
    </location>
</feature>
<dbReference type="Gene3D" id="2.60.200.20">
    <property type="match status" value="1"/>
</dbReference>
<name>A0A9W8NF63_9PEZI</name>
<feature type="compositionally biased region" description="Basic and acidic residues" evidence="1">
    <location>
        <begin position="51"/>
        <end position="61"/>
    </location>
</feature>
<proteinExistence type="predicted"/>
<dbReference type="Proteomes" id="UP001148614">
    <property type="component" value="Unassembled WGS sequence"/>
</dbReference>
<feature type="compositionally biased region" description="Basic and acidic residues" evidence="1">
    <location>
        <begin position="13"/>
        <end position="44"/>
    </location>
</feature>
<dbReference type="SUPFAM" id="SSF49879">
    <property type="entry name" value="SMAD/FHA domain"/>
    <property type="match status" value="1"/>
</dbReference>
<evidence type="ECO:0000259" key="2">
    <source>
        <dbReference type="PROSITE" id="PS50006"/>
    </source>
</evidence>
<dbReference type="PROSITE" id="PS50006">
    <property type="entry name" value="FHA_DOMAIN"/>
    <property type="match status" value="1"/>
</dbReference>
<dbReference type="SMART" id="SM00240">
    <property type="entry name" value="FHA"/>
    <property type="match status" value="1"/>
</dbReference>
<gene>
    <name evidence="3" type="ORF">NPX13_g4627</name>
</gene>
<comment type="caution">
    <text evidence="3">The sequence shown here is derived from an EMBL/GenBank/DDBJ whole genome shotgun (WGS) entry which is preliminary data.</text>
</comment>